<proteinExistence type="predicted"/>
<protein>
    <submittedName>
        <fullName evidence="2">FAA_hydrolase domain-containing protein</fullName>
    </submittedName>
</protein>
<name>A0A1I7Z7X9_9BILA</name>
<reference evidence="2" key="1">
    <citation type="submission" date="2016-11" db="UniProtKB">
        <authorList>
            <consortium name="WormBaseParasite"/>
        </authorList>
    </citation>
    <scope>IDENTIFICATION</scope>
</reference>
<dbReference type="AlphaFoldDB" id="A0A1I7Z7X9"/>
<keyword evidence="1" id="KW-1185">Reference proteome</keyword>
<organism evidence="1 2">
    <name type="scientific">Steinernema glaseri</name>
    <dbReference type="NCBI Taxonomy" id="37863"/>
    <lineage>
        <taxon>Eukaryota</taxon>
        <taxon>Metazoa</taxon>
        <taxon>Ecdysozoa</taxon>
        <taxon>Nematoda</taxon>
        <taxon>Chromadorea</taxon>
        <taxon>Rhabditida</taxon>
        <taxon>Tylenchina</taxon>
        <taxon>Panagrolaimomorpha</taxon>
        <taxon>Strongyloidoidea</taxon>
        <taxon>Steinernematidae</taxon>
        <taxon>Steinernema</taxon>
    </lineage>
</organism>
<sequence>MVNKAVLRPGETLESTSSGCLTTHIYICDVPDALLPFWSFKLFGGPAVIPGKKMPIAERENFDLPVQITLSRKRIVENVDARLQKAKKLGL</sequence>
<evidence type="ECO:0000313" key="2">
    <source>
        <dbReference type="WBParaSite" id="L893_g23726.t1"/>
    </source>
</evidence>
<accession>A0A1I7Z7X9</accession>
<dbReference type="WBParaSite" id="L893_g23726.t1">
    <property type="protein sequence ID" value="L893_g23726.t1"/>
    <property type="gene ID" value="L893_g23726"/>
</dbReference>
<dbReference type="Proteomes" id="UP000095287">
    <property type="component" value="Unplaced"/>
</dbReference>
<evidence type="ECO:0000313" key="1">
    <source>
        <dbReference type="Proteomes" id="UP000095287"/>
    </source>
</evidence>